<protein>
    <submittedName>
        <fullName evidence="2">Uncharacterized protein</fullName>
    </submittedName>
</protein>
<evidence type="ECO:0000256" key="1">
    <source>
        <dbReference type="SAM" id="MobiDB-lite"/>
    </source>
</evidence>
<dbReference type="AlphaFoldDB" id="A0A813DQG5"/>
<gene>
    <name evidence="2" type="ORF">PGLA1383_LOCUS7553</name>
</gene>
<reference evidence="2" key="1">
    <citation type="submission" date="2021-02" db="EMBL/GenBank/DDBJ databases">
        <authorList>
            <person name="Dougan E. K."/>
            <person name="Rhodes N."/>
            <person name="Thang M."/>
            <person name="Chan C."/>
        </authorList>
    </citation>
    <scope>NUCLEOTIDE SEQUENCE</scope>
</reference>
<name>A0A813DQG5_POLGL</name>
<feature type="region of interest" description="Disordered" evidence="1">
    <location>
        <begin position="149"/>
        <end position="168"/>
    </location>
</feature>
<evidence type="ECO:0000313" key="3">
    <source>
        <dbReference type="Proteomes" id="UP000654075"/>
    </source>
</evidence>
<dbReference type="Proteomes" id="UP000654075">
    <property type="component" value="Unassembled WGS sequence"/>
</dbReference>
<sequence length="168" mass="18794">MSRIETPSGSRTPDLCSKSRMLCWTVVLTVMDLMHDVRLCASSPNTRSPSEMKQRWHQRASLGMRANLPVSTSSKWLDSSQRYSDLPDFVPEETSSGRGVDMDGRSLHIKEYFPFCRMVIMSPSAIDLQRSRKRPVHCFAVSALQSSTAASPPMSGRIPVSRNKDSIS</sequence>
<proteinExistence type="predicted"/>
<comment type="caution">
    <text evidence="2">The sequence shown here is derived from an EMBL/GenBank/DDBJ whole genome shotgun (WGS) entry which is preliminary data.</text>
</comment>
<dbReference type="EMBL" id="CAJNNV010003308">
    <property type="protein sequence ID" value="CAE8588768.1"/>
    <property type="molecule type" value="Genomic_DNA"/>
</dbReference>
<organism evidence="2 3">
    <name type="scientific">Polarella glacialis</name>
    <name type="common">Dinoflagellate</name>
    <dbReference type="NCBI Taxonomy" id="89957"/>
    <lineage>
        <taxon>Eukaryota</taxon>
        <taxon>Sar</taxon>
        <taxon>Alveolata</taxon>
        <taxon>Dinophyceae</taxon>
        <taxon>Suessiales</taxon>
        <taxon>Suessiaceae</taxon>
        <taxon>Polarella</taxon>
    </lineage>
</organism>
<keyword evidence="3" id="KW-1185">Reference proteome</keyword>
<accession>A0A813DQG5</accession>
<evidence type="ECO:0000313" key="2">
    <source>
        <dbReference type="EMBL" id="CAE8588768.1"/>
    </source>
</evidence>